<keyword evidence="3" id="KW-1185">Reference proteome</keyword>
<reference evidence="2 3" key="1">
    <citation type="journal article" date="2014" name="Genome Announc.">
        <title>Complete Genome Sequence of Hyphomicrobium nitrativorans Strain NL23, a Denitrifying Bacterium Isolated from Biofilm of a Methanol-Fed Denitrification System Treating Seawater at the Montreal Biodome.</title>
        <authorList>
            <person name="Martineau C."/>
            <person name="Villeneuve C."/>
            <person name="Mauffrey F."/>
            <person name="Villemur R."/>
        </authorList>
    </citation>
    <scope>NUCLEOTIDE SEQUENCE [LARGE SCALE GENOMIC DNA]</scope>
    <source>
        <strain evidence="2">NL23</strain>
    </source>
</reference>
<proteinExistence type="predicted"/>
<dbReference type="Proteomes" id="UP000018542">
    <property type="component" value="Chromosome"/>
</dbReference>
<name>V5SK24_9HYPH</name>
<dbReference type="RefSeq" id="WP_023788104.1">
    <property type="nucleotide sequence ID" value="NC_022997.1"/>
</dbReference>
<dbReference type="AlphaFoldDB" id="V5SK24"/>
<protein>
    <submittedName>
        <fullName evidence="2">Uncharacterized protein</fullName>
    </submittedName>
</protein>
<dbReference type="HOGENOM" id="CLU_128131_0_0_5"/>
<dbReference type="KEGG" id="hni:W911_13920"/>
<gene>
    <name evidence="2" type="ORF">W911_13920</name>
</gene>
<feature type="region of interest" description="Disordered" evidence="1">
    <location>
        <begin position="26"/>
        <end position="60"/>
    </location>
</feature>
<evidence type="ECO:0000313" key="3">
    <source>
        <dbReference type="Proteomes" id="UP000018542"/>
    </source>
</evidence>
<sequence length="107" mass="11047">MGLALAIVSTSAFAFQEEGGAASVAPAPDAKAVQSEPGLDFSAPSSSVDGSSSTGTEVRIPGLGRLGVLPKMDFGLELLYGANEVKKREQEIPGEDLTIRGTVKHNF</sequence>
<organism evidence="2 3">
    <name type="scientific">Hyphomicrobium nitrativorans NL23</name>
    <dbReference type="NCBI Taxonomy" id="1029756"/>
    <lineage>
        <taxon>Bacteria</taxon>
        <taxon>Pseudomonadati</taxon>
        <taxon>Pseudomonadota</taxon>
        <taxon>Alphaproteobacteria</taxon>
        <taxon>Hyphomicrobiales</taxon>
        <taxon>Hyphomicrobiaceae</taxon>
        <taxon>Hyphomicrobium</taxon>
    </lineage>
</organism>
<dbReference type="EMBL" id="CP006912">
    <property type="protein sequence ID" value="AHB50304.1"/>
    <property type="molecule type" value="Genomic_DNA"/>
</dbReference>
<evidence type="ECO:0000256" key="1">
    <source>
        <dbReference type="SAM" id="MobiDB-lite"/>
    </source>
</evidence>
<dbReference type="PATRIC" id="fig|1029756.8.peg.2896"/>
<accession>V5SK24</accession>
<dbReference type="OrthoDB" id="7932797at2"/>
<feature type="compositionally biased region" description="Low complexity" evidence="1">
    <location>
        <begin position="42"/>
        <end position="53"/>
    </location>
</feature>
<evidence type="ECO:0000313" key="2">
    <source>
        <dbReference type="EMBL" id="AHB50304.1"/>
    </source>
</evidence>